<accession>A0ABX7R1P6</accession>
<evidence type="ECO:0000313" key="3">
    <source>
        <dbReference type="Proteomes" id="UP000663207"/>
    </source>
</evidence>
<protein>
    <submittedName>
        <fullName evidence="2">Nitrous oxide-stimulated promoter family protein</fullName>
    </submittedName>
</protein>
<feature type="region of interest" description="Disordered" evidence="1">
    <location>
        <begin position="112"/>
        <end position="131"/>
    </location>
</feature>
<dbReference type="InterPro" id="IPR020483">
    <property type="entry name" value="Uncharacterised_YgbA"/>
</dbReference>
<keyword evidence="3" id="KW-1185">Reference proteome</keyword>
<reference evidence="2 3" key="1">
    <citation type="submission" date="2021-03" db="EMBL/GenBank/DDBJ databases">
        <title>Novel species identification of genus Shewanella.</title>
        <authorList>
            <person name="Liu G."/>
            <person name="Zhang Q."/>
        </authorList>
    </citation>
    <scope>NUCLEOTIDE SEQUENCE [LARGE SCALE GENOMIC DNA]</scope>
    <source>
        <strain evidence="2 3">FJAT-52962</strain>
    </source>
</reference>
<dbReference type="Proteomes" id="UP000663207">
    <property type="component" value="Chromosome"/>
</dbReference>
<dbReference type="NCBIfam" id="NF007715">
    <property type="entry name" value="PRK10410.1-3"/>
    <property type="match status" value="1"/>
</dbReference>
<name>A0ABX7R1P6_9GAMM</name>
<gene>
    <name evidence="2" type="ORF">JYB85_17370</name>
</gene>
<evidence type="ECO:0000256" key="1">
    <source>
        <dbReference type="SAM" id="MobiDB-lite"/>
    </source>
</evidence>
<organism evidence="2 3">
    <name type="scientific">Shewanella sedimentimangrovi</name>
    <dbReference type="NCBI Taxonomy" id="2814293"/>
    <lineage>
        <taxon>Bacteria</taxon>
        <taxon>Pseudomonadati</taxon>
        <taxon>Pseudomonadota</taxon>
        <taxon>Gammaproteobacteria</taxon>
        <taxon>Alteromonadales</taxon>
        <taxon>Shewanellaceae</taxon>
        <taxon>Shewanella</taxon>
    </lineage>
</organism>
<feature type="compositionally biased region" description="Basic residues" evidence="1">
    <location>
        <begin position="122"/>
        <end position="131"/>
    </location>
</feature>
<dbReference type="NCBIfam" id="NF007714">
    <property type="entry name" value="PRK10410.1-2"/>
    <property type="match status" value="1"/>
</dbReference>
<proteinExistence type="predicted"/>
<evidence type="ECO:0000313" key="2">
    <source>
        <dbReference type="EMBL" id="QSX37005.1"/>
    </source>
</evidence>
<dbReference type="EMBL" id="CP071502">
    <property type="protein sequence ID" value="QSX37005.1"/>
    <property type="molecule type" value="Genomic_DNA"/>
</dbReference>
<dbReference type="RefSeq" id="WP_207380286.1">
    <property type="nucleotide sequence ID" value="NZ_CP071502.1"/>
</dbReference>
<dbReference type="Pfam" id="PF11756">
    <property type="entry name" value="YgbA_NO"/>
    <property type="match status" value="1"/>
</dbReference>
<sequence>MASDIILLGGLQQEFATIEAMVKLYCRAHHKSTSTAGPCPDCSEFLDYAREKLDRCPYGERKPACNRCPIHCYKPEQRQQAKTIMRFAGPRMLLAHPLLAIRHLRLERRPVPDLPQENVSNRQRRKQFSNN</sequence>